<feature type="chain" id="PRO_5045840393" description="Lipoprotein" evidence="1">
    <location>
        <begin position="18"/>
        <end position="90"/>
    </location>
</feature>
<comment type="caution">
    <text evidence="2">The sequence shown here is derived from an EMBL/GenBank/DDBJ whole genome shotgun (WGS) entry which is preliminary data.</text>
</comment>
<organism evidence="2 3">
    <name type="scientific">Psychrosphaera algicola</name>
    <dbReference type="NCBI Taxonomy" id="3023714"/>
    <lineage>
        <taxon>Bacteria</taxon>
        <taxon>Pseudomonadati</taxon>
        <taxon>Pseudomonadota</taxon>
        <taxon>Gammaproteobacteria</taxon>
        <taxon>Alteromonadales</taxon>
        <taxon>Pseudoalteromonadaceae</taxon>
        <taxon>Psychrosphaera</taxon>
    </lineage>
</organism>
<dbReference type="EMBL" id="JAQOMS010000002">
    <property type="protein sequence ID" value="MDC2888117.1"/>
    <property type="molecule type" value="Genomic_DNA"/>
</dbReference>
<sequence>MKLFKLAIVAVAMVANVGCTTIKGWFNEAPLTPEQESKIVNRNNGIKVPDGLKSPHKSTEFVIPKNIVTVPDSGTVTSPTTVLVILEKAG</sequence>
<evidence type="ECO:0008006" key="4">
    <source>
        <dbReference type="Google" id="ProtNLM"/>
    </source>
</evidence>
<accession>A0ABT5F9A7</accession>
<evidence type="ECO:0000313" key="2">
    <source>
        <dbReference type="EMBL" id="MDC2888117.1"/>
    </source>
</evidence>
<dbReference type="Proteomes" id="UP001528411">
    <property type="component" value="Unassembled WGS sequence"/>
</dbReference>
<gene>
    <name evidence="2" type="ORF">PN838_03950</name>
</gene>
<feature type="signal peptide" evidence="1">
    <location>
        <begin position="1"/>
        <end position="17"/>
    </location>
</feature>
<proteinExistence type="predicted"/>
<dbReference type="RefSeq" id="WP_272179828.1">
    <property type="nucleotide sequence ID" value="NZ_JAQOMS010000002.1"/>
</dbReference>
<keyword evidence="1" id="KW-0732">Signal</keyword>
<evidence type="ECO:0000256" key="1">
    <source>
        <dbReference type="SAM" id="SignalP"/>
    </source>
</evidence>
<name>A0ABT5F9A7_9GAMM</name>
<keyword evidence="3" id="KW-1185">Reference proteome</keyword>
<reference evidence="2 3" key="1">
    <citation type="submission" date="2023-01" db="EMBL/GenBank/DDBJ databases">
        <title>Psychrosphaera sp. nov., isolated from marine algae.</title>
        <authorList>
            <person name="Bayburt H."/>
            <person name="Choi B.J."/>
            <person name="Kim J.M."/>
            <person name="Choi D.G."/>
            <person name="Jeon C.O."/>
        </authorList>
    </citation>
    <scope>NUCLEOTIDE SEQUENCE [LARGE SCALE GENOMIC DNA]</scope>
    <source>
        <strain evidence="2 3">G1-22</strain>
    </source>
</reference>
<protein>
    <recommendedName>
        <fullName evidence="4">Lipoprotein</fullName>
    </recommendedName>
</protein>
<evidence type="ECO:0000313" key="3">
    <source>
        <dbReference type="Proteomes" id="UP001528411"/>
    </source>
</evidence>